<organism evidence="4 5">
    <name type="scientific">Corchorus olitorius</name>
    <dbReference type="NCBI Taxonomy" id="93759"/>
    <lineage>
        <taxon>Eukaryota</taxon>
        <taxon>Viridiplantae</taxon>
        <taxon>Streptophyta</taxon>
        <taxon>Embryophyta</taxon>
        <taxon>Tracheophyta</taxon>
        <taxon>Spermatophyta</taxon>
        <taxon>Magnoliopsida</taxon>
        <taxon>eudicotyledons</taxon>
        <taxon>Gunneridae</taxon>
        <taxon>Pentapetalae</taxon>
        <taxon>rosids</taxon>
        <taxon>malvids</taxon>
        <taxon>Malvales</taxon>
        <taxon>Malvaceae</taxon>
        <taxon>Grewioideae</taxon>
        <taxon>Apeibeae</taxon>
        <taxon>Corchorus</taxon>
    </lineage>
</organism>
<dbReference type="Proteomes" id="UP000187203">
    <property type="component" value="Unassembled WGS sequence"/>
</dbReference>
<dbReference type="InterPro" id="IPR011990">
    <property type="entry name" value="TPR-like_helical_dom_sf"/>
</dbReference>
<comment type="similarity">
    <text evidence="1">Belongs to the PPR family. P subfamily.</text>
</comment>
<gene>
    <name evidence="4" type="ORF">COLO4_28305</name>
</gene>
<dbReference type="PANTHER" id="PTHR47938:SF5">
    <property type="entry name" value="OS07G0213300 PROTEIN"/>
    <property type="match status" value="1"/>
</dbReference>
<accession>A0A1R3HLZ1</accession>
<dbReference type="PANTHER" id="PTHR47938">
    <property type="entry name" value="RESPIRATORY COMPLEX I CHAPERONE (CIA84), PUTATIVE (AFU_ORTHOLOGUE AFUA_2G06020)-RELATED"/>
    <property type="match status" value="1"/>
</dbReference>
<dbReference type="AlphaFoldDB" id="A0A1R3HLZ1"/>
<feature type="repeat" description="PPR" evidence="3">
    <location>
        <begin position="79"/>
        <end position="113"/>
    </location>
</feature>
<dbReference type="STRING" id="93759.A0A1R3HLZ1"/>
<proteinExistence type="inferred from homology"/>
<dbReference type="GO" id="GO:0009507">
    <property type="term" value="C:chloroplast"/>
    <property type="evidence" value="ECO:0007669"/>
    <property type="project" value="TreeGrafter"/>
</dbReference>
<evidence type="ECO:0000256" key="3">
    <source>
        <dbReference type="PROSITE-ProRule" id="PRU00708"/>
    </source>
</evidence>
<evidence type="ECO:0000313" key="4">
    <source>
        <dbReference type="EMBL" id="OMO71313.1"/>
    </source>
</evidence>
<dbReference type="OrthoDB" id="185373at2759"/>
<dbReference type="EMBL" id="AWUE01019829">
    <property type="protein sequence ID" value="OMO71313.1"/>
    <property type="molecule type" value="Genomic_DNA"/>
</dbReference>
<evidence type="ECO:0000256" key="1">
    <source>
        <dbReference type="ARBA" id="ARBA00007626"/>
    </source>
</evidence>
<evidence type="ECO:0000256" key="2">
    <source>
        <dbReference type="ARBA" id="ARBA00022737"/>
    </source>
</evidence>
<evidence type="ECO:0000313" key="5">
    <source>
        <dbReference type="Proteomes" id="UP000187203"/>
    </source>
</evidence>
<sequence>MEQDGIHPNIVSICTLLAACGRSGQKVKIDAVLSAAELRGIELNTVAYNSAIGSYMNVGEFEKAVALYKSMREKKVIPDSVTYTVLISGCYEISKYAEALGFLDDMVGLDLPFTKEGQVAEAESMFNMMKAAGCHPDLVAYTSMLHAYNAAGNTR</sequence>
<feature type="repeat" description="PPR" evidence="3">
    <location>
        <begin position="44"/>
        <end position="78"/>
    </location>
</feature>
<comment type="caution">
    <text evidence="4">The sequence shown here is derived from an EMBL/GenBank/DDBJ whole genome shotgun (WGS) entry which is preliminary data.</text>
</comment>
<keyword evidence="2" id="KW-0677">Repeat</keyword>
<dbReference type="Gene3D" id="1.25.40.10">
    <property type="entry name" value="Tetratricopeptide repeat domain"/>
    <property type="match status" value="2"/>
</dbReference>
<dbReference type="Pfam" id="PF13041">
    <property type="entry name" value="PPR_2"/>
    <property type="match status" value="2"/>
</dbReference>
<dbReference type="PROSITE" id="PS51375">
    <property type="entry name" value="PPR"/>
    <property type="match status" value="2"/>
</dbReference>
<dbReference type="GO" id="GO:0010239">
    <property type="term" value="P:chloroplast mRNA processing"/>
    <property type="evidence" value="ECO:0007669"/>
    <property type="project" value="TreeGrafter"/>
</dbReference>
<keyword evidence="5" id="KW-1185">Reference proteome</keyword>
<dbReference type="GO" id="GO:0003729">
    <property type="term" value="F:mRNA binding"/>
    <property type="evidence" value="ECO:0007669"/>
    <property type="project" value="TreeGrafter"/>
</dbReference>
<reference evidence="5" key="1">
    <citation type="submission" date="2013-09" db="EMBL/GenBank/DDBJ databases">
        <title>Corchorus olitorius genome sequencing.</title>
        <authorList>
            <person name="Alam M."/>
            <person name="Haque M.S."/>
            <person name="Islam M.S."/>
            <person name="Emdad E.M."/>
            <person name="Islam M.M."/>
            <person name="Ahmed B."/>
            <person name="Halim A."/>
            <person name="Hossen Q.M.M."/>
            <person name="Hossain M.Z."/>
            <person name="Ahmed R."/>
            <person name="Khan M.M."/>
            <person name="Islam R."/>
            <person name="Rashid M.M."/>
            <person name="Khan S.A."/>
            <person name="Rahman M.S."/>
            <person name="Alam M."/>
            <person name="Yahiya A.S."/>
            <person name="Khan M.S."/>
            <person name="Azam M.S."/>
            <person name="Haque T."/>
            <person name="Lashkar M.Z.H."/>
            <person name="Akhand A.I."/>
            <person name="Morshed G."/>
            <person name="Roy S."/>
            <person name="Uddin K.S."/>
            <person name="Rabeya T."/>
            <person name="Hossain A.S."/>
            <person name="Chowdhury A."/>
            <person name="Snigdha A.R."/>
            <person name="Mortoza M.S."/>
            <person name="Matin S.A."/>
            <person name="Hoque S.M.E."/>
            <person name="Islam M.K."/>
            <person name="Roy D.K."/>
            <person name="Haider R."/>
            <person name="Moosa M.M."/>
            <person name="Elias S.M."/>
            <person name="Hasan A.M."/>
            <person name="Jahan S."/>
            <person name="Shafiuddin M."/>
            <person name="Mahmood N."/>
            <person name="Shommy N.S."/>
        </authorList>
    </citation>
    <scope>NUCLEOTIDE SEQUENCE [LARGE SCALE GENOMIC DNA]</scope>
    <source>
        <strain evidence="5">cv. O-4</strain>
    </source>
</reference>
<protein>
    <recommendedName>
        <fullName evidence="6">Pentatricopeptide repeat-containing protein</fullName>
    </recommendedName>
</protein>
<evidence type="ECO:0008006" key="6">
    <source>
        <dbReference type="Google" id="ProtNLM"/>
    </source>
</evidence>
<dbReference type="NCBIfam" id="TIGR00756">
    <property type="entry name" value="PPR"/>
    <property type="match status" value="3"/>
</dbReference>
<dbReference type="InterPro" id="IPR002885">
    <property type="entry name" value="PPR_rpt"/>
</dbReference>
<name>A0A1R3HLZ1_9ROSI</name>